<evidence type="ECO:0000256" key="4">
    <source>
        <dbReference type="SAM" id="MobiDB-lite"/>
    </source>
</evidence>
<dbReference type="InterPro" id="IPR011016">
    <property type="entry name" value="Znf_RING-CH"/>
</dbReference>
<dbReference type="InterPro" id="IPR000253">
    <property type="entry name" value="FHA_dom"/>
</dbReference>
<dbReference type="GO" id="GO:0008270">
    <property type="term" value="F:zinc ion binding"/>
    <property type="evidence" value="ECO:0007669"/>
    <property type="project" value="UniProtKB-KW"/>
</dbReference>
<evidence type="ECO:0000313" key="7">
    <source>
        <dbReference type="EMBL" id="CAE0317101.1"/>
    </source>
</evidence>
<keyword evidence="1" id="KW-0479">Metal-binding</keyword>
<evidence type="ECO:0000259" key="6">
    <source>
        <dbReference type="PROSITE" id="PS51292"/>
    </source>
</evidence>
<feature type="domain" description="RING-CH-type" evidence="6">
    <location>
        <begin position="12"/>
        <end position="88"/>
    </location>
</feature>
<dbReference type="PANTHER" id="PTHR46210">
    <property type="entry name" value="FHA DOMAIN-CONTAINING PROTEIN"/>
    <property type="match status" value="1"/>
</dbReference>
<dbReference type="PROSITE" id="PS50006">
    <property type="entry name" value="FHA_DOMAIN"/>
    <property type="match status" value="1"/>
</dbReference>
<evidence type="ECO:0000259" key="5">
    <source>
        <dbReference type="PROSITE" id="PS50006"/>
    </source>
</evidence>
<dbReference type="SUPFAM" id="SSF49879">
    <property type="entry name" value="SMAD/FHA domain"/>
    <property type="match status" value="1"/>
</dbReference>
<protein>
    <submittedName>
        <fullName evidence="7">Uncharacterized protein</fullName>
    </submittedName>
</protein>
<feature type="domain" description="FHA" evidence="5">
    <location>
        <begin position="135"/>
        <end position="184"/>
    </location>
</feature>
<sequence>MLSQPDDEEEEDGKAYALPCRVCLSEVHNDENPLIAPCNCDGTMKYIHVKCLQSALRCKLKTTSTDSALSFYWKNLSCELCSKQYPYKLYVKGQVVELLEIPKPPCQYIVLESLCSTNSISKGLHLISFCSKKELKVGRSQDCDLRFPDISISRSHAFLVNVGNKVYLEDLCSKFGTIVRAKRPIPLNEYPKIQIQCGKTLLKFQVRKSWSLIPSCFRPEMRGTMGFFQTSGQMPMFPINTGIPLSVEDLNHLLSKANVAFSRRTESKTLELEHDKLGWNSSYEEEERILEIEEVNVAEWEPVQTGDPTQANDTSFDDEQTGVPV</sequence>
<dbReference type="Gene3D" id="2.60.200.20">
    <property type="match status" value="1"/>
</dbReference>
<reference evidence="7" key="1">
    <citation type="submission" date="2021-01" db="EMBL/GenBank/DDBJ databases">
        <authorList>
            <person name="Corre E."/>
            <person name="Pelletier E."/>
            <person name="Niang G."/>
            <person name="Scheremetjew M."/>
            <person name="Finn R."/>
            <person name="Kale V."/>
            <person name="Holt S."/>
            <person name="Cochrane G."/>
            <person name="Meng A."/>
            <person name="Brown T."/>
            <person name="Cohen L."/>
        </authorList>
    </citation>
    <scope>NUCLEOTIDE SEQUENCE</scope>
</reference>
<dbReference type="Pfam" id="PF00498">
    <property type="entry name" value="FHA"/>
    <property type="match status" value="1"/>
</dbReference>
<dbReference type="CDD" id="cd16495">
    <property type="entry name" value="RING_CH-C4HC3_MARCH"/>
    <property type="match status" value="1"/>
</dbReference>
<name>A0A7S3MTQ3_9CILI</name>
<proteinExistence type="predicted"/>
<feature type="compositionally biased region" description="Acidic residues" evidence="4">
    <location>
        <begin position="315"/>
        <end position="325"/>
    </location>
</feature>
<dbReference type="PANTHER" id="PTHR46210:SF1">
    <property type="entry name" value="FHA DOMAIN-CONTAINING PROTEIN"/>
    <property type="match status" value="1"/>
</dbReference>
<dbReference type="AlphaFoldDB" id="A0A7S3MTQ3"/>
<evidence type="ECO:0000256" key="2">
    <source>
        <dbReference type="ARBA" id="ARBA00022771"/>
    </source>
</evidence>
<dbReference type="InterPro" id="IPR013083">
    <property type="entry name" value="Znf_RING/FYVE/PHD"/>
</dbReference>
<dbReference type="SMART" id="SM00744">
    <property type="entry name" value="RINGv"/>
    <property type="match status" value="1"/>
</dbReference>
<gene>
    <name evidence="7" type="ORF">FSAL1345_LOCUS370</name>
</gene>
<dbReference type="PROSITE" id="PS51292">
    <property type="entry name" value="ZF_RING_CH"/>
    <property type="match status" value="1"/>
</dbReference>
<evidence type="ECO:0000256" key="3">
    <source>
        <dbReference type="ARBA" id="ARBA00022833"/>
    </source>
</evidence>
<dbReference type="Gene3D" id="3.30.40.10">
    <property type="entry name" value="Zinc/RING finger domain, C3HC4 (zinc finger)"/>
    <property type="match status" value="1"/>
</dbReference>
<evidence type="ECO:0000256" key="1">
    <source>
        <dbReference type="ARBA" id="ARBA00022723"/>
    </source>
</evidence>
<dbReference type="Pfam" id="PF12906">
    <property type="entry name" value="RINGv"/>
    <property type="match status" value="1"/>
</dbReference>
<dbReference type="SMART" id="SM00240">
    <property type="entry name" value="FHA"/>
    <property type="match status" value="1"/>
</dbReference>
<dbReference type="SUPFAM" id="SSF57850">
    <property type="entry name" value="RING/U-box"/>
    <property type="match status" value="1"/>
</dbReference>
<dbReference type="EMBL" id="HBIF01000436">
    <property type="protein sequence ID" value="CAE0317101.1"/>
    <property type="molecule type" value="Transcribed_RNA"/>
</dbReference>
<keyword evidence="3" id="KW-0862">Zinc</keyword>
<dbReference type="InterPro" id="IPR008984">
    <property type="entry name" value="SMAD_FHA_dom_sf"/>
</dbReference>
<keyword evidence="2" id="KW-0863">Zinc-finger</keyword>
<feature type="region of interest" description="Disordered" evidence="4">
    <location>
        <begin position="297"/>
        <end position="325"/>
    </location>
</feature>
<organism evidence="7">
    <name type="scientific">Fabrea salina</name>
    <dbReference type="NCBI Taxonomy" id="342563"/>
    <lineage>
        <taxon>Eukaryota</taxon>
        <taxon>Sar</taxon>
        <taxon>Alveolata</taxon>
        <taxon>Ciliophora</taxon>
        <taxon>Postciliodesmatophora</taxon>
        <taxon>Heterotrichea</taxon>
        <taxon>Heterotrichida</taxon>
        <taxon>Fabreidae</taxon>
        <taxon>Fabrea</taxon>
    </lineage>
</organism>
<dbReference type="CDD" id="cd00060">
    <property type="entry name" value="FHA"/>
    <property type="match status" value="1"/>
</dbReference>
<accession>A0A7S3MTQ3</accession>